<evidence type="ECO:0000313" key="1">
    <source>
        <dbReference type="EMBL" id="AGY62817.1"/>
    </source>
</evidence>
<gene>
    <name evidence="1" type="primary">orf101d</name>
    <name evidence="1" type="ORF">ErsatMp055</name>
</gene>
<reference evidence="1" key="1">
    <citation type="journal article" date="2014" name="PLoS ONE">
        <title>Complete Mitochondrial Genome of Eruca sativa Mill. (Garden Rocket).</title>
        <authorList>
            <person name="Wang Y."/>
            <person name="Chu P."/>
            <person name="Yang Q."/>
            <person name="Chang S."/>
            <person name="Chen J."/>
            <person name="Hu M."/>
            <person name="Guan R."/>
        </authorList>
    </citation>
    <scope>NUCLEOTIDE SEQUENCE</scope>
    <source>
        <tissue evidence="1">Etiolated seedling</tissue>
    </source>
</reference>
<keyword evidence="1" id="KW-0496">Mitochondrion</keyword>
<organism evidence="1">
    <name type="scientific">Eruca vesicaria subsp. sativa</name>
    <name type="common">Garden rocket</name>
    <name type="synonym">Eruca sativa</name>
    <dbReference type="NCBI Taxonomy" id="29727"/>
    <lineage>
        <taxon>Eukaryota</taxon>
        <taxon>Viridiplantae</taxon>
        <taxon>Streptophyta</taxon>
        <taxon>Embryophyta</taxon>
        <taxon>Tracheophyta</taxon>
        <taxon>Spermatophyta</taxon>
        <taxon>Magnoliopsida</taxon>
        <taxon>eudicotyledons</taxon>
        <taxon>Gunneridae</taxon>
        <taxon>Pentapetalae</taxon>
        <taxon>rosids</taxon>
        <taxon>malvids</taxon>
        <taxon>Brassicales</taxon>
        <taxon>Brassicaceae</taxon>
        <taxon>Brassiceae</taxon>
        <taxon>Eruca</taxon>
    </lineage>
</organism>
<proteinExistence type="predicted"/>
<geneLocation type="mitochondrion" evidence="1"/>
<accession>A0A088BGK1</accession>
<dbReference type="AlphaFoldDB" id="A0A088BGK1"/>
<dbReference type="EMBL" id="KF442616">
    <property type="protein sequence ID" value="AGY62817.1"/>
    <property type="molecule type" value="Genomic_DNA"/>
</dbReference>
<name>A0A088BGK1_ERUVS</name>
<sequence length="101" mass="11411">MRLLDRRVDFHQSIGLDLIIHGHKSDSSPSGNTVFMVVPVRIYVDGAFGSHPRFSIQSSYLLFPALEAFDLCFALVRERGREACVRFLGWISLALFSLSPR</sequence>
<protein>
    <submittedName>
        <fullName evidence="1">Orf101d</fullName>
    </submittedName>
</protein>